<feature type="region of interest" description="Disordered" evidence="1">
    <location>
        <begin position="865"/>
        <end position="899"/>
    </location>
</feature>
<feature type="compositionally biased region" description="Polar residues" evidence="1">
    <location>
        <begin position="1103"/>
        <end position="1119"/>
    </location>
</feature>
<feature type="compositionally biased region" description="Polar residues" evidence="1">
    <location>
        <begin position="1220"/>
        <end position="1231"/>
    </location>
</feature>
<feature type="region of interest" description="Disordered" evidence="1">
    <location>
        <begin position="948"/>
        <end position="1628"/>
    </location>
</feature>
<name>A0A5N6DT94_ASPPA</name>
<feature type="chain" id="PRO_5024872631" evidence="2">
    <location>
        <begin position="23"/>
        <end position="1651"/>
    </location>
</feature>
<evidence type="ECO:0000256" key="1">
    <source>
        <dbReference type="SAM" id="MobiDB-lite"/>
    </source>
</evidence>
<feature type="compositionally biased region" description="Low complexity" evidence="1">
    <location>
        <begin position="1417"/>
        <end position="1430"/>
    </location>
</feature>
<evidence type="ECO:0000256" key="2">
    <source>
        <dbReference type="SAM" id="SignalP"/>
    </source>
</evidence>
<accession>A0A5N6DT94</accession>
<organism evidence="3 4">
    <name type="scientific">Aspergillus parasiticus</name>
    <dbReference type="NCBI Taxonomy" id="5067"/>
    <lineage>
        <taxon>Eukaryota</taxon>
        <taxon>Fungi</taxon>
        <taxon>Dikarya</taxon>
        <taxon>Ascomycota</taxon>
        <taxon>Pezizomycotina</taxon>
        <taxon>Eurotiomycetes</taxon>
        <taxon>Eurotiomycetidae</taxon>
        <taxon>Eurotiales</taxon>
        <taxon>Aspergillaceae</taxon>
        <taxon>Aspergillus</taxon>
        <taxon>Aspergillus subgen. Circumdati</taxon>
    </lineage>
</organism>
<dbReference type="VEuPathDB" id="FungiDB:BDV34DRAFT_192169"/>
<feature type="compositionally biased region" description="Basic and acidic residues" evidence="1">
    <location>
        <begin position="419"/>
        <end position="432"/>
    </location>
</feature>
<keyword evidence="4" id="KW-1185">Reference proteome</keyword>
<feature type="compositionally biased region" description="Low complexity" evidence="1">
    <location>
        <begin position="354"/>
        <end position="381"/>
    </location>
</feature>
<feature type="compositionally biased region" description="Polar residues" evidence="1">
    <location>
        <begin position="408"/>
        <end position="417"/>
    </location>
</feature>
<feature type="compositionally biased region" description="Basic and acidic residues" evidence="1">
    <location>
        <begin position="979"/>
        <end position="991"/>
    </location>
</feature>
<feature type="compositionally biased region" description="Polar residues" evidence="1">
    <location>
        <begin position="1083"/>
        <end position="1094"/>
    </location>
</feature>
<feature type="compositionally biased region" description="Polar residues" evidence="1">
    <location>
        <begin position="486"/>
        <end position="495"/>
    </location>
</feature>
<feature type="region of interest" description="Disordered" evidence="1">
    <location>
        <begin position="57"/>
        <end position="569"/>
    </location>
</feature>
<dbReference type="OMA" id="DEYERYW"/>
<feature type="compositionally biased region" description="Basic and acidic residues" evidence="1">
    <location>
        <begin position="1011"/>
        <end position="1020"/>
    </location>
</feature>
<feature type="region of interest" description="Disordered" evidence="1">
    <location>
        <begin position="22"/>
        <end position="41"/>
    </location>
</feature>
<gene>
    <name evidence="3" type="ORF">BDV34DRAFT_192169</name>
</gene>
<feature type="signal peptide" evidence="2">
    <location>
        <begin position="1"/>
        <end position="22"/>
    </location>
</feature>
<feature type="compositionally biased region" description="Acidic residues" evidence="1">
    <location>
        <begin position="63"/>
        <end position="76"/>
    </location>
</feature>
<feature type="compositionally biased region" description="Low complexity" evidence="1">
    <location>
        <begin position="496"/>
        <end position="505"/>
    </location>
</feature>
<feature type="compositionally biased region" description="Basic and acidic residues" evidence="1">
    <location>
        <begin position="1274"/>
        <end position="1287"/>
    </location>
</feature>
<feature type="compositionally biased region" description="Polar residues" evidence="1">
    <location>
        <begin position="526"/>
        <end position="542"/>
    </location>
</feature>
<reference evidence="3 4" key="1">
    <citation type="submission" date="2019-04" db="EMBL/GenBank/DDBJ databases">
        <title>Fungal friends and foes A comparative genomics study of 23 Aspergillus species from section Flavi.</title>
        <authorList>
            <consortium name="DOE Joint Genome Institute"/>
            <person name="Kjaerbolling I."/>
            <person name="Vesth T.C."/>
            <person name="Frisvad J.C."/>
            <person name="Nybo J.L."/>
            <person name="Theobald S."/>
            <person name="Kildgaard S."/>
            <person name="Petersen T.I."/>
            <person name="Kuo A."/>
            <person name="Sato A."/>
            <person name="Lyhne E.K."/>
            <person name="Kogle M.E."/>
            <person name="Wiebenga A."/>
            <person name="Kun R.S."/>
            <person name="Lubbers R.J."/>
            <person name="Makela M.R."/>
            <person name="Barry K."/>
            <person name="Chovatia M."/>
            <person name="Clum A."/>
            <person name="Daum C."/>
            <person name="Haridas S."/>
            <person name="He G."/>
            <person name="LaButti K."/>
            <person name="Lipzen A."/>
            <person name="Mondo S."/>
            <person name="Pangilinan J."/>
            <person name="Riley R."/>
            <person name="Salamov A."/>
            <person name="Simmons B.A."/>
            <person name="Magnuson J.K."/>
            <person name="Henrissat B."/>
            <person name="Mortensen U.H."/>
            <person name="Larsen T.O."/>
            <person name="De vries R.P."/>
            <person name="Grigoriev I.V."/>
            <person name="Machida M."/>
            <person name="Baker S.E."/>
            <person name="Andersen M.R."/>
        </authorList>
    </citation>
    <scope>NUCLEOTIDE SEQUENCE [LARGE SCALE GENOMIC DNA]</scope>
    <source>
        <strain evidence="3 4">CBS 117618</strain>
    </source>
</reference>
<proteinExistence type="predicted"/>
<keyword evidence="2" id="KW-0732">Signal</keyword>
<feature type="compositionally biased region" description="Basic and acidic residues" evidence="1">
    <location>
        <begin position="1316"/>
        <end position="1334"/>
    </location>
</feature>
<feature type="compositionally biased region" description="Basic and acidic residues" evidence="1">
    <location>
        <begin position="1565"/>
        <end position="1578"/>
    </location>
</feature>
<feature type="compositionally biased region" description="Polar residues" evidence="1">
    <location>
        <begin position="1367"/>
        <end position="1388"/>
    </location>
</feature>
<evidence type="ECO:0000313" key="3">
    <source>
        <dbReference type="EMBL" id="KAB8207390.1"/>
    </source>
</evidence>
<sequence length="1651" mass="180787">MLSRSLGIVLIRLLCIFRDSPGADNPLSPQPRGGTPISFKTNVNRAKTKRWVEAKKISYDGNDWGDDEYDEYDEDPVPPPPPQQQPLNQSTGDLPGLAARSIPKPWALGMDRSRSMDQVTMLGTGPAPDSRSRSVDRNAEEQDHNLPLRSADIYSRLREQTAGPGSPPSLSRASTDPVPTASPAGREAKGKQSENQSVPSRAQNDVPIIGLPDVRRLSGFGADLTAAPSSDAQKDQPAEPQQQEPQLHHNPSVGFRSVVNQAFDVPETPSTTIDSITRSDSNSTSVISPIIPPRGTNEKTPTIEEEPESTSPPRGFKPGHRRDLSVPSPDNSPLRRPIITNNDTIVPESLAEMSSDLPSDSPQDQSTPTYQQATVQPTTTAAEDRPAPLKISGNMSPPENSIPAIVPSLSTENSPQDTESDRLRKEIIRSLSRENTPSEEPDPQDRSRPQTSRQDSLIPSEYERYWNETASASPQEEFKPVLGYNPAQNKSQDLYSSSPLQTSTPTPNPAPQQDITPKLKRRFSWESASSEEQPVPATNVQSPPVGPIPGQFPVVDENSLQPDPEPEVELEPDTVALPVETHDEAERDRVPEKPRLTIIPPSATDNSSIVSGRYLPEVVNAQTVGDAYSPAVANQDTVTPTPALAPTQSPSIEASLLGFRDILELKTSDERVQAFNKTRDQFVTIDTGLNNWLRVTIHAHPEYADVVQQSLKQTTDESKYPVPRAKFPKLSSLGNLVSSHQEGSSGSGHVRRSSTHLGSMMNKQHVEQRGKDFLHTAGVFGGKAGEAAKGLFAKGRSKFKGGGSDKGFESSRGYRRKFSFSELALDLAEEGHDKRRTVHFGSLPVMNGVRDSQVNRLSLDIKRKQVPSVSARRPVEGAVADPGYHTDPEPSSVHRHRSGLTQDLDKEVVAALGFSDADSRSGQSGHALSYRSAAGDLAELTASDSAVLAPTESQEHWELPGDSASSAHRLAPVQPGRDCPPRKPLSREKESPPMTPIQVAINDAPLVIPEYKSDQRDIGDKILSWTEQANSMDEPMDEPNNVQPQPASDEPSPEHETTTRAPSSMGKRFYSSVMETKNRDIQRSNGEIKTTTLLDPSHHRRGSSVQVRLQPVPSVSSLGTLEADRDPQRPLRQVLGQANSSRVSFLSDHDGGDGQHQSLGGILRPDHPRRRPKSPWPGDEAEHASRRLSGVFRPLLSGSRPRDASQSTDHAPSNPPAQPASKQAPTQTALSTMEKLKVVGNKIRRPSRGSESHGVKTGQPHRKALDKISGFFNRRAEHARPKSRAAETHVPPVVQIQRQAHSMDRLYPVSSQRTSTSDHSHLPSAEYDRPRSNIENHSFQGQPPPTEGYFAPESFSRLNDPPEPGTPLTQQITVEDVASNTITSNRIPSPTDYFRHRHSGSGSGNGRLTPQSPLFRQPTNPQTPQYQQPPIASPGLTSPLRASPIASPVVPAPQSPPSRGRSEERTYAQDLNIRSRSPKTFAPRPEERHIPSTDTTDPAYHLGIFRQNPRTSRIGDQERPWKLTIPGESEEDKTRDNALAWRQQTTKGVLQCGHDRLPTYEEDTKDPPQENPRDEKPPLSDTPAPTRPSMPPLSQSTGNIHPTRGEGRVLNNDAPVELPVQTDDDSSEEILMSSTAYPGQEWRPVGFSGWE</sequence>
<feature type="compositionally biased region" description="Polar residues" evidence="1">
    <location>
        <begin position="193"/>
        <end position="203"/>
    </location>
</feature>
<feature type="compositionally biased region" description="Basic and acidic residues" evidence="1">
    <location>
        <begin position="130"/>
        <end position="146"/>
    </location>
</feature>
<protein>
    <submittedName>
        <fullName evidence="3">Uncharacterized protein</fullName>
    </submittedName>
</protein>
<dbReference type="Proteomes" id="UP000326532">
    <property type="component" value="Unassembled WGS sequence"/>
</dbReference>
<feature type="compositionally biased region" description="Low complexity" evidence="1">
    <location>
        <begin position="268"/>
        <end position="285"/>
    </location>
</feature>
<dbReference type="EMBL" id="ML734957">
    <property type="protein sequence ID" value="KAB8207390.1"/>
    <property type="molecule type" value="Genomic_DNA"/>
</dbReference>
<evidence type="ECO:0000313" key="4">
    <source>
        <dbReference type="Proteomes" id="UP000326532"/>
    </source>
</evidence>